<reference evidence="2 3" key="1">
    <citation type="submission" date="2016-03" db="EMBL/GenBank/DDBJ databases">
        <title>Genome sequence of Variovorax paradoxus KB5.</title>
        <authorList>
            <person name="Jeong H."/>
            <person name="Hong C.E."/>
            <person name="Jo S.H."/>
            <person name="Park J.M."/>
        </authorList>
    </citation>
    <scope>NUCLEOTIDE SEQUENCE [LARGE SCALE GENOMIC DNA]</scope>
    <source>
        <strain evidence="2 3">KB5</strain>
    </source>
</reference>
<dbReference type="EMBL" id="LVHG01000002">
    <property type="protein sequence ID" value="OAK66953.1"/>
    <property type="molecule type" value="Genomic_DNA"/>
</dbReference>
<evidence type="ECO:0000256" key="1">
    <source>
        <dbReference type="SAM" id="Phobius"/>
    </source>
</evidence>
<dbReference type="AlphaFoldDB" id="A0AA91DTD6"/>
<keyword evidence="1" id="KW-0812">Transmembrane</keyword>
<evidence type="ECO:0000313" key="2">
    <source>
        <dbReference type="EMBL" id="OAK66953.1"/>
    </source>
</evidence>
<proteinExistence type="predicted"/>
<dbReference type="Proteomes" id="UP000077852">
    <property type="component" value="Unassembled WGS sequence"/>
</dbReference>
<comment type="caution">
    <text evidence="2">The sequence shown here is derived from an EMBL/GenBank/DDBJ whole genome shotgun (WGS) entry which is preliminary data.</text>
</comment>
<name>A0AA91DTD6_VARPD</name>
<sequence length="197" mass="21430">MKSKLETAMVCGVAVLVYGALIGVFAAYPPAATGDWAAWAQAFGSVTAIGLGLWVVQRQHTLEMQRREARKLAARLSMHQGALQLINAVYVVAEKVKSHPDETALDLLHLSLEVEGITSALANVDHLRFETPRAIDALLAAQSASRKLLAHLQRAYDLSLDGRGHKWAPVKEFAEQASALVRPPMEAFRAELAQAQK</sequence>
<accession>A0AA91DTD6</accession>
<organism evidence="2 3">
    <name type="scientific">Variovorax paradoxus</name>
    <dbReference type="NCBI Taxonomy" id="34073"/>
    <lineage>
        <taxon>Bacteria</taxon>
        <taxon>Pseudomonadati</taxon>
        <taxon>Pseudomonadota</taxon>
        <taxon>Betaproteobacteria</taxon>
        <taxon>Burkholderiales</taxon>
        <taxon>Comamonadaceae</taxon>
        <taxon>Variovorax</taxon>
    </lineage>
</organism>
<feature type="transmembrane region" description="Helical" evidence="1">
    <location>
        <begin position="36"/>
        <end position="56"/>
    </location>
</feature>
<gene>
    <name evidence="2" type="ORF">A3K87_05285</name>
</gene>
<keyword evidence="1" id="KW-0472">Membrane</keyword>
<keyword evidence="1" id="KW-1133">Transmembrane helix</keyword>
<protein>
    <submittedName>
        <fullName evidence="2">Uncharacterized protein</fullName>
    </submittedName>
</protein>
<evidence type="ECO:0000313" key="3">
    <source>
        <dbReference type="Proteomes" id="UP000077852"/>
    </source>
</evidence>